<dbReference type="InterPro" id="IPR017452">
    <property type="entry name" value="GPCR_Rhodpsn_7TM"/>
</dbReference>
<dbReference type="Gene3D" id="1.20.1070.10">
    <property type="entry name" value="Rhodopsin 7-helix transmembrane proteins"/>
    <property type="match status" value="1"/>
</dbReference>
<keyword evidence="7 9" id="KW-0675">Receptor</keyword>
<evidence type="ECO:0000256" key="1">
    <source>
        <dbReference type="ARBA" id="ARBA00004651"/>
    </source>
</evidence>
<accession>A0A8C5F5X5</accession>
<dbReference type="GO" id="GO:0004930">
    <property type="term" value="F:G protein-coupled receptor activity"/>
    <property type="evidence" value="ECO:0007669"/>
    <property type="project" value="UniProtKB-KW"/>
</dbReference>
<dbReference type="PRINTS" id="PR00569">
    <property type="entry name" value="DOPAMINED4R"/>
</dbReference>
<reference evidence="12" key="2">
    <citation type="submission" date="2025-09" db="UniProtKB">
        <authorList>
            <consortium name="Ensembl"/>
        </authorList>
    </citation>
    <scope>IDENTIFICATION</scope>
</reference>
<dbReference type="InterPro" id="IPR000276">
    <property type="entry name" value="GPCR_Rhodpsn"/>
</dbReference>
<dbReference type="PANTHER" id="PTHR24248">
    <property type="entry name" value="ADRENERGIC RECEPTOR-RELATED G-PROTEIN COUPLED RECEPTOR"/>
    <property type="match status" value="1"/>
</dbReference>
<sequence>MGGLTRYNLNCEGSCTVLPRCGVHSLELQADSKQEANELHTKLPSLMHVLKCVRLCCMRVSGHLQCEGFGLHHSLQNDKALSGDVDITAVLHLVPDIRVHSLKDTGQSISPSGGYRSPDLENASKPKKTFQGGVWTLNMVVCDGLMTMDVMLCTASIFNLCAISVDRFIAVSIPLNYNRKHVDHRQIVLLSATWLLALAVASPVMFGINRVPRRDPSECKLEDDNYVIYSSVCSFFIPCPIMLLLYFAMFRGLRRWEESRKAKLKTSIEVCRKLQHAAAAVNAGSVAGAHGNGPTVRGTIPGPLPMPLPRIIERDLAQTRLEEMEDSMEPEIPYPRQYRENSVPTLTYHHQHRKKRAKINGRERKAMRVLPVVVGKWPHPLSPASPLSRWGSVGPPLEEDHVVLGVGHPTLRRLLLW</sequence>
<dbReference type="GO" id="GO:0005886">
    <property type="term" value="C:plasma membrane"/>
    <property type="evidence" value="ECO:0007669"/>
    <property type="project" value="UniProtKB-SubCell"/>
</dbReference>
<comment type="subcellular location">
    <subcellularLocation>
        <location evidence="1">Cell membrane</location>
        <topology evidence="1">Multi-pass membrane protein</topology>
    </subcellularLocation>
</comment>
<keyword evidence="3 9" id="KW-0812">Transmembrane</keyword>
<dbReference type="GO" id="GO:0001591">
    <property type="term" value="F:dopamine neurotransmitter receptor activity, coupled via Gi/Go"/>
    <property type="evidence" value="ECO:0007669"/>
    <property type="project" value="TreeGrafter"/>
</dbReference>
<keyword evidence="13" id="KW-1185">Reference proteome</keyword>
<dbReference type="GO" id="GO:0007195">
    <property type="term" value="P:adenylate cyclase-inhibiting dopamine receptor signaling pathway"/>
    <property type="evidence" value="ECO:0007669"/>
    <property type="project" value="InterPro"/>
</dbReference>
<evidence type="ECO:0000313" key="12">
    <source>
        <dbReference type="Ensembl" id="ENSGMOP00000008374.2"/>
    </source>
</evidence>
<evidence type="ECO:0000256" key="10">
    <source>
        <dbReference type="SAM" id="Phobius"/>
    </source>
</evidence>
<dbReference type="SUPFAM" id="SSF81321">
    <property type="entry name" value="Family A G protein-coupled receptor-like"/>
    <property type="match status" value="1"/>
</dbReference>
<dbReference type="GO" id="GO:0071875">
    <property type="term" value="P:adrenergic receptor signaling pathway"/>
    <property type="evidence" value="ECO:0007669"/>
    <property type="project" value="UniProtKB-ARBA"/>
</dbReference>
<evidence type="ECO:0000256" key="9">
    <source>
        <dbReference type="RuleBase" id="RU000688"/>
    </source>
</evidence>
<dbReference type="Proteomes" id="UP000694546">
    <property type="component" value="Chromosome 14"/>
</dbReference>
<proteinExistence type="inferred from homology"/>
<evidence type="ECO:0000256" key="5">
    <source>
        <dbReference type="ARBA" id="ARBA00023040"/>
    </source>
</evidence>
<evidence type="ECO:0000256" key="4">
    <source>
        <dbReference type="ARBA" id="ARBA00022989"/>
    </source>
</evidence>
<dbReference type="GO" id="GO:0051481">
    <property type="term" value="P:negative regulation of cytosolic calcium ion concentration"/>
    <property type="evidence" value="ECO:0007669"/>
    <property type="project" value="TreeGrafter"/>
</dbReference>
<dbReference type="PROSITE" id="PS00237">
    <property type="entry name" value="G_PROTEIN_RECEP_F1_1"/>
    <property type="match status" value="1"/>
</dbReference>
<organism evidence="12 13">
    <name type="scientific">Gadus morhua</name>
    <name type="common">Atlantic cod</name>
    <dbReference type="NCBI Taxonomy" id="8049"/>
    <lineage>
        <taxon>Eukaryota</taxon>
        <taxon>Metazoa</taxon>
        <taxon>Chordata</taxon>
        <taxon>Craniata</taxon>
        <taxon>Vertebrata</taxon>
        <taxon>Euteleostomi</taxon>
        <taxon>Actinopterygii</taxon>
        <taxon>Neopterygii</taxon>
        <taxon>Teleostei</taxon>
        <taxon>Neoteleostei</taxon>
        <taxon>Acanthomorphata</taxon>
        <taxon>Zeiogadaria</taxon>
        <taxon>Gadariae</taxon>
        <taxon>Gadiformes</taxon>
        <taxon>Gadoidei</taxon>
        <taxon>Gadidae</taxon>
        <taxon>Gadus</taxon>
    </lineage>
</organism>
<dbReference type="GO" id="GO:0043266">
    <property type="term" value="P:regulation of potassium ion transport"/>
    <property type="evidence" value="ECO:0007669"/>
    <property type="project" value="TreeGrafter"/>
</dbReference>
<evidence type="ECO:0000256" key="2">
    <source>
        <dbReference type="ARBA" id="ARBA00022475"/>
    </source>
</evidence>
<gene>
    <name evidence="12" type="primary">drd4b</name>
</gene>
<dbReference type="Pfam" id="PF00001">
    <property type="entry name" value="7tm_1"/>
    <property type="match status" value="1"/>
</dbReference>
<evidence type="ECO:0000256" key="6">
    <source>
        <dbReference type="ARBA" id="ARBA00023136"/>
    </source>
</evidence>
<dbReference type="PANTHER" id="PTHR24248:SF143">
    <property type="entry name" value="D(4) DOPAMINE RECEPTOR"/>
    <property type="match status" value="1"/>
</dbReference>
<feature type="domain" description="G-protein coupled receptors family 1 profile" evidence="11">
    <location>
        <begin position="135"/>
        <end position="374"/>
    </location>
</feature>
<dbReference type="PROSITE" id="PS50262">
    <property type="entry name" value="G_PROTEIN_RECEP_F1_2"/>
    <property type="match status" value="1"/>
</dbReference>
<dbReference type="InterPro" id="IPR002185">
    <property type="entry name" value="Dopamine_D4_rcpt"/>
</dbReference>
<evidence type="ECO:0000256" key="7">
    <source>
        <dbReference type="ARBA" id="ARBA00023170"/>
    </source>
</evidence>
<dbReference type="PRINTS" id="PR00237">
    <property type="entry name" value="GPCRRHODOPSN"/>
</dbReference>
<keyword evidence="2" id="KW-1003">Cell membrane</keyword>
<dbReference type="GO" id="GO:0014059">
    <property type="term" value="P:regulation of dopamine secretion"/>
    <property type="evidence" value="ECO:0007669"/>
    <property type="project" value="TreeGrafter"/>
</dbReference>
<dbReference type="Ensembl" id="ENSGMOT00000008612.2">
    <property type="protein sequence ID" value="ENSGMOP00000008374.2"/>
    <property type="gene ID" value="ENSGMOG00000007832.2"/>
</dbReference>
<evidence type="ECO:0000256" key="3">
    <source>
        <dbReference type="ARBA" id="ARBA00022692"/>
    </source>
</evidence>
<dbReference type="GO" id="GO:0060158">
    <property type="term" value="P:phospholipase C-activating dopamine receptor signaling pathway"/>
    <property type="evidence" value="ECO:0007669"/>
    <property type="project" value="TreeGrafter"/>
</dbReference>
<keyword evidence="6 10" id="KW-0472">Membrane</keyword>
<keyword evidence="5 9" id="KW-0297">G-protein coupled receptor</keyword>
<feature type="transmembrane region" description="Helical" evidence="10">
    <location>
        <begin position="226"/>
        <end position="250"/>
    </location>
</feature>
<dbReference type="GeneTree" id="ENSGT00940000160974"/>
<dbReference type="GO" id="GO:0051967">
    <property type="term" value="P:negative regulation of synaptic transmission, glutamatergic"/>
    <property type="evidence" value="ECO:0007669"/>
    <property type="project" value="TreeGrafter"/>
</dbReference>
<keyword evidence="8 9" id="KW-0807">Transducer</keyword>
<reference evidence="12" key="1">
    <citation type="submission" date="2025-08" db="UniProtKB">
        <authorList>
            <consortium name="Ensembl"/>
        </authorList>
    </citation>
    <scope>IDENTIFICATION</scope>
</reference>
<evidence type="ECO:0000259" key="11">
    <source>
        <dbReference type="PROSITE" id="PS50262"/>
    </source>
</evidence>
<feature type="transmembrane region" description="Helical" evidence="10">
    <location>
        <begin position="187"/>
        <end position="206"/>
    </location>
</feature>
<dbReference type="GO" id="GO:0045202">
    <property type="term" value="C:synapse"/>
    <property type="evidence" value="ECO:0007669"/>
    <property type="project" value="GOC"/>
</dbReference>
<protein>
    <recommendedName>
        <fullName evidence="11">G-protein coupled receptors family 1 profile domain-containing protein</fullName>
    </recommendedName>
</protein>
<keyword evidence="4 10" id="KW-1133">Transmembrane helix</keyword>
<comment type="similarity">
    <text evidence="9">Belongs to the G-protein coupled receptor 1 family.</text>
</comment>
<evidence type="ECO:0000256" key="8">
    <source>
        <dbReference type="ARBA" id="ARBA00023224"/>
    </source>
</evidence>
<dbReference type="AlphaFoldDB" id="A0A8C5F5X5"/>
<name>A0A8C5F5X5_GADMO</name>
<evidence type="ECO:0000313" key="13">
    <source>
        <dbReference type="Proteomes" id="UP000694546"/>
    </source>
</evidence>